<feature type="region of interest" description="Disordered" evidence="1">
    <location>
        <begin position="162"/>
        <end position="190"/>
    </location>
</feature>
<feature type="transmembrane region" description="Helical" evidence="2">
    <location>
        <begin position="18"/>
        <end position="37"/>
    </location>
</feature>
<evidence type="ECO:0008006" key="5">
    <source>
        <dbReference type="Google" id="ProtNLM"/>
    </source>
</evidence>
<accession>A0A2V4MQP3</accession>
<proteinExistence type="predicted"/>
<evidence type="ECO:0000256" key="2">
    <source>
        <dbReference type="SAM" id="Phobius"/>
    </source>
</evidence>
<evidence type="ECO:0000256" key="1">
    <source>
        <dbReference type="SAM" id="MobiDB-lite"/>
    </source>
</evidence>
<evidence type="ECO:0000313" key="3">
    <source>
        <dbReference type="EMBL" id="PYC49055.1"/>
    </source>
</evidence>
<dbReference type="Proteomes" id="UP000248012">
    <property type="component" value="Unassembled WGS sequence"/>
</dbReference>
<gene>
    <name evidence="3" type="ORF">DI396_03065</name>
</gene>
<feature type="transmembrane region" description="Helical" evidence="2">
    <location>
        <begin position="49"/>
        <end position="71"/>
    </location>
</feature>
<comment type="caution">
    <text evidence="3">The sequence shown here is derived from an EMBL/GenBank/DDBJ whole genome shotgun (WGS) entry which is preliminary data.</text>
</comment>
<organism evidence="3 4">
    <name type="scientific">Litorivita pollutaquae</name>
    <dbReference type="NCBI Taxonomy" id="2200892"/>
    <lineage>
        <taxon>Bacteria</taxon>
        <taxon>Pseudomonadati</taxon>
        <taxon>Pseudomonadota</taxon>
        <taxon>Alphaproteobacteria</taxon>
        <taxon>Rhodobacterales</taxon>
        <taxon>Paracoccaceae</taxon>
        <taxon>Litorivita</taxon>
    </lineage>
</organism>
<sequence length="270" mass="28108">MKITRHTPTQLILEHRPIAAAVIVALFALMIALFGLAVPRTAGALKLTLYLMAGGFGLVAVMTVVRVQLVMDAQTQTARMSRKTWRGLEAADFPLGAVNTFRIDPFVNSKTPRYTHFDVTGGETAGSYVFCIWNPRSEKQATARINKINAWLGQHALAQTAAGVEDTPQGEMGADAAASNQTAGDGGEAPMIADDRIAFDVDDARAETGADTETHTGVETGGGGDAHIGADTGTDDTASGDAASGSDARDTASGAVLAEAIPPQANPKET</sequence>
<dbReference type="AlphaFoldDB" id="A0A2V4MQP3"/>
<name>A0A2V4MQP3_9RHOB</name>
<dbReference type="EMBL" id="QFVT01000002">
    <property type="protein sequence ID" value="PYC49055.1"/>
    <property type="molecule type" value="Genomic_DNA"/>
</dbReference>
<keyword evidence="2" id="KW-0472">Membrane</keyword>
<dbReference type="OrthoDB" id="7728331at2"/>
<dbReference type="RefSeq" id="WP_110794631.1">
    <property type="nucleotide sequence ID" value="NZ_KZ826481.1"/>
</dbReference>
<keyword evidence="2" id="KW-0812">Transmembrane</keyword>
<reference evidence="3 4" key="1">
    <citation type="submission" date="2018-05" db="EMBL/GenBank/DDBJ databases">
        <title>Oceanovita maritima gen. nov., sp. nov., a marine bacterium in the family Rhodobacteraceae isolated from surface seawater of Lundu port Xiamen, China.</title>
        <authorList>
            <person name="Hetharua B.H."/>
            <person name="Min D."/>
            <person name="Liao H."/>
            <person name="Tian Y."/>
        </authorList>
    </citation>
    <scope>NUCLEOTIDE SEQUENCE [LARGE SCALE GENOMIC DNA]</scope>
    <source>
        <strain evidence="3 4">FSX-11</strain>
    </source>
</reference>
<feature type="compositionally biased region" description="Low complexity" evidence="1">
    <location>
        <begin position="227"/>
        <end position="255"/>
    </location>
</feature>
<evidence type="ECO:0000313" key="4">
    <source>
        <dbReference type="Proteomes" id="UP000248012"/>
    </source>
</evidence>
<keyword evidence="2" id="KW-1133">Transmembrane helix</keyword>
<protein>
    <recommendedName>
        <fullName evidence="5">PH domain-containing protein</fullName>
    </recommendedName>
</protein>
<keyword evidence="4" id="KW-1185">Reference proteome</keyword>
<feature type="region of interest" description="Disordered" evidence="1">
    <location>
        <begin position="208"/>
        <end position="270"/>
    </location>
</feature>